<evidence type="ECO:0000313" key="2">
    <source>
        <dbReference type="Proteomes" id="UP000462014"/>
    </source>
</evidence>
<dbReference type="AlphaFoldDB" id="A0A7K1SXB5"/>
<protein>
    <submittedName>
        <fullName evidence="1">Uncharacterized protein</fullName>
    </submittedName>
</protein>
<evidence type="ECO:0000313" key="1">
    <source>
        <dbReference type="EMBL" id="MVN21975.1"/>
    </source>
</evidence>
<organism evidence="1 2">
    <name type="scientific">Mucilaginibacter arboris</name>
    <dbReference type="NCBI Taxonomy" id="2682090"/>
    <lineage>
        <taxon>Bacteria</taxon>
        <taxon>Pseudomonadati</taxon>
        <taxon>Bacteroidota</taxon>
        <taxon>Sphingobacteriia</taxon>
        <taxon>Sphingobacteriales</taxon>
        <taxon>Sphingobacteriaceae</taxon>
        <taxon>Mucilaginibacter</taxon>
    </lineage>
</organism>
<proteinExistence type="predicted"/>
<reference evidence="1 2" key="1">
    <citation type="submission" date="2019-12" db="EMBL/GenBank/DDBJ databases">
        <title>Mucilaginibacter sp. HMF7410 genome sequencing and assembly.</title>
        <authorList>
            <person name="Kang H."/>
            <person name="Cha I."/>
            <person name="Kim H."/>
            <person name="Joh K."/>
        </authorList>
    </citation>
    <scope>NUCLEOTIDE SEQUENCE [LARGE SCALE GENOMIC DNA]</scope>
    <source>
        <strain evidence="1 2">HMF7410</strain>
    </source>
</reference>
<comment type="caution">
    <text evidence="1">The sequence shown here is derived from an EMBL/GenBank/DDBJ whole genome shotgun (WGS) entry which is preliminary data.</text>
</comment>
<name>A0A7K1SXB5_9SPHI</name>
<accession>A0A7K1SXB5</accession>
<keyword evidence="2" id="KW-1185">Reference proteome</keyword>
<dbReference type="Proteomes" id="UP000462014">
    <property type="component" value="Unassembled WGS sequence"/>
</dbReference>
<dbReference type="RefSeq" id="WP_157566791.1">
    <property type="nucleotide sequence ID" value="NZ_WPIK01000008.1"/>
</dbReference>
<gene>
    <name evidence="1" type="ORF">GO621_10550</name>
</gene>
<dbReference type="PROSITE" id="PS51257">
    <property type="entry name" value="PROKAR_LIPOPROTEIN"/>
    <property type="match status" value="1"/>
</dbReference>
<dbReference type="EMBL" id="WPIK01000008">
    <property type="protein sequence ID" value="MVN21975.1"/>
    <property type="molecule type" value="Genomic_DNA"/>
</dbReference>
<sequence>MNKNLTFRRAIIALAMLLLCGIFLQSCTEEMPILVPRSKAINGSVIVLNIRNKAYTIRNENPGFVYFTNITPGSGNNLSQQYGIAGSDGSPTNPLDCIINFNADSVHAGNYILSTSQVNYNNVTYTTSNPSGNAKFKVNQLNAAANTTSGSFAYYLYDSVFIPTDSIYVSGTFSITK</sequence>